<dbReference type="Pfam" id="PF00187">
    <property type="entry name" value="Chitin_bind_1"/>
    <property type="match status" value="1"/>
</dbReference>
<feature type="signal peptide" evidence="4">
    <location>
        <begin position="1"/>
        <end position="21"/>
    </location>
</feature>
<feature type="domain" description="Chitin-binding type-1" evidence="5">
    <location>
        <begin position="113"/>
        <end position="165"/>
    </location>
</feature>
<keyword evidence="1 3" id="KW-0147">Chitin-binding</keyword>
<keyword evidence="8" id="KW-1185">Reference proteome</keyword>
<dbReference type="Gene3D" id="3.30.60.10">
    <property type="entry name" value="Endochitinase-like"/>
    <property type="match status" value="4"/>
</dbReference>
<sequence>MLATVAGVGVLLLSMVYSAAGNCLVSACTGGLCCSAYGYCGSGPQYCGAAAGAGAGAGAGSGAAAGGNCRTYGCPAGQCCSQYGYCGTTAEHCGGAAAGAGAGGGYNGAGAAQGSCGGAGCPAGSCCSSFGFCGNTAAHCGGAGAGAGGGAGASYGSCGATGCGAGLCCSKFGYCGSSAAHCSLARFLSRKQPASLDGEFQSEARYYNETKASYEYSTCGISRALSLDEDNQKIYTAALNEAQFDPYTRDGIPSTNPVCERKALVTGPKGEIIVRFVDRCFGCKEGEIALTYDGFMAVAGEMGAGHTGVAWHFI</sequence>
<evidence type="ECO:0000313" key="9">
    <source>
        <dbReference type="Proteomes" id="UP000663852"/>
    </source>
</evidence>
<dbReference type="SUPFAM" id="SSF50685">
    <property type="entry name" value="Barwin-like endoglucanases"/>
    <property type="match status" value="1"/>
</dbReference>
<dbReference type="EMBL" id="CAJNOR010000013">
    <property type="protein sequence ID" value="CAF0751759.1"/>
    <property type="molecule type" value="Genomic_DNA"/>
</dbReference>
<feature type="disulfide bond" evidence="3">
    <location>
        <begin position="126"/>
        <end position="140"/>
    </location>
</feature>
<dbReference type="PROSITE" id="PS00026">
    <property type="entry name" value="CHIT_BIND_I_1"/>
    <property type="match status" value="1"/>
</dbReference>
<dbReference type="Proteomes" id="UP000663852">
    <property type="component" value="Unassembled WGS sequence"/>
</dbReference>
<keyword evidence="2 3" id="KW-1015">Disulfide bond</keyword>
<evidence type="ECO:0000259" key="5">
    <source>
        <dbReference type="PROSITE" id="PS50941"/>
    </source>
</evidence>
<dbReference type="InterPro" id="IPR036908">
    <property type="entry name" value="RlpA-like_sf"/>
</dbReference>
<dbReference type="GO" id="GO:0008061">
    <property type="term" value="F:chitin binding"/>
    <property type="evidence" value="ECO:0007669"/>
    <property type="project" value="UniProtKB-UniRule"/>
</dbReference>
<dbReference type="AlphaFoldDB" id="A0A814VQT0"/>
<dbReference type="PROSITE" id="PS50941">
    <property type="entry name" value="CHIT_BIND_I_2"/>
    <property type="match status" value="2"/>
</dbReference>
<dbReference type="Proteomes" id="UP000663828">
    <property type="component" value="Unassembled WGS sequence"/>
</dbReference>
<feature type="disulfide bond" evidence="3">
    <location>
        <begin position="28"/>
        <end position="40"/>
    </location>
</feature>
<keyword evidence="4" id="KW-0732">Signal</keyword>
<dbReference type="InterPro" id="IPR036861">
    <property type="entry name" value="Endochitinase-like_sf"/>
</dbReference>
<dbReference type="PANTHER" id="PTHR47849">
    <property type="entry name" value="CHITIN-BINDING LECTIN 1"/>
    <property type="match status" value="1"/>
</dbReference>
<dbReference type="InterPro" id="IPR001002">
    <property type="entry name" value="Chitin-bd_1"/>
</dbReference>
<protein>
    <recommendedName>
        <fullName evidence="5">Chitin-binding type-1 domain-containing protein</fullName>
    </recommendedName>
</protein>
<evidence type="ECO:0000313" key="6">
    <source>
        <dbReference type="EMBL" id="CAF0751759.1"/>
    </source>
</evidence>
<accession>A0A814VQT0</accession>
<organism evidence="7 9">
    <name type="scientific">Adineta ricciae</name>
    <name type="common">Rotifer</name>
    <dbReference type="NCBI Taxonomy" id="249248"/>
    <lineage>
        <taxon>Eukaryota</taxon>
        <taxon>Metazoa</taxon>
        <taxon>Spiralia</taxon>
        <taxon>Gnathifera</taxon>
        <taxon>Rotifera</taxon>
        <taxon>Eurotatoria</taxon>
        <taxon>Bdelloidea</taxon>
        <taxon>Adinetida</taxon>
        <taxon>Adinetidae</taxon>
        <taxon>Adineta</taxon>
    </lineage>
</organism>
<feature type="domain" description="Chitin-binding type-1" evidence="5">
    <location>
        <begin position="20"/>
        <end position="81"/>
    </location>
</feature>
<dbReference type="SMART" id="SM00270">
    <property type="entry name" value="ChtBD1"/>
    <property type="match status" value="4"/>
</dbReference>
<dbReference type="OrthoDB" id="623670at2759"/>
<evidence type="ECO:0000313" key="7">
    <source>
        <dbReference type="EMBL" id="CAF1191256.1"/>
    </source>
</evidence>
<comment type="caution">
    <text evidence="3">Lacks conserved residue(s) required for the propagation of feature annotation.</text>
</comment>
<feature type="disulfide bond" evidence="3">
    <location>
        <begin position="33"/>
        <end position="47"/>
    </location>
</feature>
<proteinExistence type="predicted"/>
<feature type="disulfide bond" evidence="3">
    <location>
        <begin position="121"/>
        <end position="133"/>
    </location>
</feature>
<evidence type="ECO:0000256" key="4">
    <source>
        <dbReference type="SAM" id="SignalP"/>
    </source>
</evidence>
<dbReference type="CDD" id="cd00035">
    <property type="entry name" value="ChtBD1"/>
    <property type="match status" value="1"/>
</dbReference>
<dbReference type="SUPFAM" id="SSF57016">
    <property type="entry name" value="Plant lectins/antimicrobial peptides"/>
    <property type="match status" value="4"/>
</dbReference>
<evidence type="ECO:0000313" key="8">
    <source>
        <dbReference type="Proteomes" id="UP000663828"/>
    </source>
</evidence>
<dbReference type="Gene3D" id="2.40.40.10">
    <property type="entry name" value="RlpA-like domain"/>
    <property type="match status" value="1"/>
</dbReference>
<gene>
    <name evidence="7" type="ORF">EDS130_LOCUS24819</name>
    <name evidence="6" type="ORF">XAT740_LOCUS459</name>
</gene>
<evidence type="ECO:0000256" key="2">
    <source>
        <dbReference type="ARBA" id="ARBA00023157"/>
    </source>
</evidence>
<feature type="chain" id="PRO_5036410996" description="Chitin-binding type-1 domain-containing protein" evidence="4">
    <location>
        <begin position="22"/>
        <end position="314"/>
    </location>
</feature>
<dbReference type="EMBL" id="CAJNOJ010000143">
    <property type="protein sequence ID" value="CAF1191256.1"/>
    <property type="molecule type" value="Genomic_DNA"/>
</dbReference>
<evidence type="ECO:0000256" key="3">
    <source>
        <dbReference type="PROSITE-ProRule" id="PRU00261"/>
    </source>
</evidence>
<dbReference type="InterPro" id="IPR018371">
    <property type="entry name" value="Chitin-binding_1_CS"/>
</dbReference>
<comment type="caution">
    <text evidence="7">The sequence shown here is derived from an EMBL/GenBank/DDBJ whole genome shotgun (WGS) entry which is preliminary data.</text>
</comment>
<reference evidence="7" key="1">
    <citation type="submission" date="2021-02" db="EMBL/GenBank/DDBJ databases">
        <authorList>
            <person name="Nowell W R."/>
        </authorList>
    </citation>
    <scope>NUCLEOTIDE SEQUENCE</scope>
</reference>
<name>A0A814VQT0_ADIRI</name>
<evidence type="ECO:0000256" key="1">
    <source>
        <dbReference type="ARBA" id="ARBA00022669"/>
    </source>
</evidence>